<keyword evidence="5" id="KW-1185">Reference proteome</keyword>
<evidence type="ECO:0000313" key="5">
    <source>
        <dbReference type="Proteomes" id="UP001153076"/>
    </source>
</evidence>
<comment type="caution">
    <text evidence="4">The sequence shown here is derived from an EMBL/GenBank/DDBJ whole genome shotgun (WGS) entry which is preliminary data.</text>
</comment>
<protein>
    <recommendedName>
        <fullName evidence="3">FAF domain-containing protein</fullName>
    </recommendedName>
</protein>
<dbReference type="Proteomes" id="UP001153076">
    <property type="component" value="Unassembled WGS sequence"/>
</dbReference>
<dbReference type="EMBL" id="JAKOGI010002395">
    <property type="protein sequence ID" value="KAJ8422086.1"/>
    <property type="molecule type" value="Genomic_DNA"/>
</dbReference>
<feature type="compositionally biased region" description="Pro residues" evidence="2">
    <location>
        <begin position="28"/>
        <end position="37"/>
    </location>
</feature>
<proteinExistence type="inferred from homology"/>
<organism evidence="4 5">
    <name type="scientific">Carnegiea gigantea</name>
    <dbReference type="NCBI Taxonomy" id="171969"/>
    <lineage>
        <taxon>Eukaryota</taxon>
        <taxon>Viridiplantae</taxon>
        <taxon>Streptophyta</taxon>
        <taxon>Embryophyta</taxon>
        <taxon>Tracheophyta</taxon>
        <taxon>Spermatophyta</taxon>
        <taxon>Magnoliopsida</taxon>
        <taxon>eudicotyledons</taxon>
        <taxon>Gunneridae</taxon>
        <taxon>Pentapetalae</taxon>
        <taxon>Caryophyllales</taxon>
        <taxon>Cactineae</taxon>
        <taxon>Cactaceae</taxon>
        <taxon>Cactoideae</taxon>
        <taxon>Echinocereeae</taxon>
        <taxon>Carnegiea</taxon>
    </lineage>
</organism>
<dbReference type="InterPro" id="IPR021410">
    <property type="entry name" value="FAF"/>
</dbReference>
<accession>A0A9Q1GMU9</accession>
<evidence type="ECO:0000313" key="4">
    <source>
        <dbReference type="EMBL" id="KAJ8422086.1"/>
    </source>
</evidence>
<feature type="domain" description="FAF" evidence="3">
    <location>
        <begin position="175"/>
        <end position="208"/>
    </location>
</feature>
<dbReference type="OrthoDB" id="676808at2759"/>
<dbReference type="PANTHER" id="PTHR33155">
    <property type="entry name" value="FANTASTIC FOUR-LIKE PROTEIN (DUF3049)"/>
    <property type="match status" value="1"/>
</dbReference>
<reference evidence="4" key="1">
    <citation type="submission" date="2022-04" db="EMBL/GenBank/DDBJ databases">
        <title>Carnegiea gigantea Genome sequencing and assembly v2.</title>
        <authorList>
            <person name="Copetti D."/>
            <person name="Sanderson M.J."/>
            <person name="Burquez A."/>
            <person name="Wojciechowski M.F."/>
        </authorList>
    </citation>
    <scope>NUCLEOTIDE SEQUENCE</scope>
    <source>
        <strain evidence="4">SGP5-SGP5p</strain>
        <tissue evidence="4">Aerial part</tissue>
    </source>
</reference>
<dbReference type="AlphaFoldDB" id="A0A9Q1GMU9"/>
<sequence length="364" mass="40660">MAACGSLQRIFEPQNPPSLIESLSSNPPWKPLPPVSLRPPSDHAYTEIFGEIHFKQDPNRNSKLDSKSSFRSLAFPIDEDLTSQPRKNGQDDQWLLYSQTGSYSGSYHKRSESLSSERLQLCTESLGFESLDDVEGFKIESLNNNNNNNNNEECKMRERVNLRERYSKARNKQKEFPPPVSCIGTTGKPLVCFESYREDGRLLLKEAPKKDKAPPPSSKPAKSGGGKQKKKVNGSLARRAIKDLMARVEISEEELLRDRPVLVAAMDPACIVFAFLSGVPDYGAGQLETRRHDDNMLVREKMQTVLCVLEQTSIYKELVRTSSEFKVGHSVLNSPEGLSDSELKSAGRYGSAGVLCCSFRDCCC</sequence>
<name>A0A9Q1GMU9_9CARY</name>
<gene>
    <name evidence="4" type="ORF">Cgig2_032295</name>
</gene>
<dbReference type="InterPro" id="IPR046431">
    <property type="entry name" value="FAF_dom"/>
</dbReference>
<dbReference type="PANTHER" id="PTHR33155:SF9">
    <property type="entry name" value="FANTASTIC FOUR-LIKE PROTEIN (DUF3049)"/>
    <property type="match status" value="1"/>
</dbReference>
<dbReference type="Pfam" id="PF11250">
    <property type="entry name" value="FAF"/>
    <property type="match status" value="1"/>
</dbReference>
<evidence type="ECO:0000256" key="2">
    <source>
        <dbReference type="SAM" id="MobiDB-lite"/>
    </source>
</evidence>
<feature type="region of interest" description="Disordered" evidence="2">
    <location>
        <begin position="1"/>
        <end position="37"/>
    </location>
</feature>
<feature type="region of interest" description="Disordered" evidence="2">
    <location>
        <begin position="205"/>
        <end position="234"/>
    </location>
</feature>
<comment type="similarity">
    <text evidence="1">Belongs to the fantastic four family.</text>
</comment>
<evidence type="ECO:0000256" key="1">
    <source>
        <dbReference type="ARBA" id="ARBA00008690"/>
    </source>
</evidence>
<evidence type="ECO:0000259" key="3">
    <source>
        <dbReference type="Pfam" id="PF11250"/>
    </source>
</evidence>